<name>A0A8J3A345_9PROT</name>
<feature type="transmembrane region" description="Helical" evidence="6">
    <location>
        <begin position="55"/>
        <end position="77"/>
    </location>
</feature>
<dbReference type="GO" id="GO:0008360">
    <property type="term" value="P:regulation of cell shape"/>
    <property type="evidence" value="ECO:0007669"/>
    <property type="project" value="UniProtKB-KW"/>
</dbReference>
<feature type="transmembrane region" description="Helical" evidence="6">
    <location>
        <begin position="170"/>
        <end position="203"/>
    </location>
</feature>
<evidence type="ECO:0000256" key="3">
    <source>
        <dbReference type="ARBA" id="ARBA00022960"/>
    </source>
</evidence>
<evidence type="ECO:0000256" key="4">
    <source>
        <dbReference type="ARBA" id="ARBA00022989"/>
    </source>
</evidence>
<feature type="transmembrane region" description="Helical" evidence="6">
    <location>
        <begin position="280"/>
        <end position="298"/>
    </location>
</feature>
<keyword evidence="6" id="KW-0573">Peptidoglycan synthesis</keyword>
<keyword evidence="6" id="KW-0961">Cell wall biogenesis/degradation</keyword>
<feature type="transmembrane region" description="Helical" evidence="6">
    <location>
        <begin position="310"/>
        <end position="328"/>
    </location>
</feature>
<keyword evidence="6" id="KW-0997">Cell inner membrane</keyword>
<dbReference type="Proteomes" id="UP000818603">
    <property type="component" value="Unassembled WGS sequence"/>
</dbReference>
<evidence type="ECO:0000256" key="5">
    <source>
        <dbReference type="ARBA" id="ARBA00023136"/>
    </source>
</evidence>
<dbReference type="EC" id="2.4.99.28" evidence="6"/>
<comment type="similarity">
    <text evidence="6">Belongs to the SEDS family. MrdB/RodA subfamily.</text>
</comment>
<keyword evidence="6" id="KW-0328">Glycosyltransferase</keyword>
<dbReference type="InterPro" id="IPR001182">
    <property type="entry name" value="FtsW/RodA"/>
</dbReference>
<dbReference type="GO" id="GO:0005886">
    <property type="term" value="C:plasma membrane"/>
    <property type="evidence" value="ECO:0007669"/>
    <property type="project" value="UniProtKB-SubCell"/>
</dbReference>
<reference evidence="8 10" key="2">
    <citation type="submission" date="2020-02" db="EMBL/GenBank/DDBJ databases">
        <title>Genome sequence of Parvularcula flava strain NH6-79.</title>
        <authorList>
            <person name="Abdul Karim M.H."/>
            <person name="Lam M.Q."/>
            <person name="Chen S.J."/>
            <person name="Yahya A."/>
            <person name="Shahir S."/>
            <person name="Shamsir M.S."/>
            <person name="Chong C.S."/>
        </authorList>
    </citation>
    <scope>NUCLEOTIDE SEQUENCE [LARGE SCALE GENOMIC DNA]</scope>
    <source>
        <strain evidence="8 10">NH6-79</strain>
    </source>
</reference>
<dbReference type="RefSeq" id="WP_155139097.1">
    <property type="nucleotide sequence ID" value="NZ_BMGZ01000001.1"/>
</dbReference>
<keyword evidence="6" id="KW-0808">Transferase</keyword>
<dbReference type="Pfam" id="PF01098">
    <property type="entry name" value="FTSW_RODA_SPOVE"/>
    <property type="match status" value="1"/>
</dbReference>
<dbReference type="GO" id="GO:0009252">
    <property type="term" value="P:peptidoglycan biosynthetic process"/>
    <property type="evidence" value="ECO:0007669"/>
    <property type="project" value="UniProtKB-UniRule"/>
</dbReference>
<dbReference type="GO" id="GO:0051301">
    <property type="term" value="P:cell division"/>
    <property type="evidence" value="ECO:0007669"/>
    <property type="project" value="InterPro"/>
</dbReference>
<dbReference type="GO" id="GO:0032153">
    <property type="term" value="C:cell division site"/>
    <property type="evidence" value="ECO:0007669"/>
    <property type="project" value="TreeGrafter"/>
</dbReference>
<dbReference type="AlphaFoldDB" id="A0A8J3A345"/>
<evidence type="ECO:0000256" key="2">
    <source>
        <dbReference type="ARBA" id="ARBA00022692"/>
    </source>
</evidence>
<feature type="transmembrane region" description="Helical" evidence="6">
    <location>
        <begin position="145"/>
        <end position="163"/>
    </location>
</feature>
<reference evidence="7" key="1">
    <citation type="journal article" date="2014" name="Int. J. Syst. Evol. Microbiol.">
        <title>Complete genome sequence of Corynebacterium casei LMG S-19264T (=DSM 44701T), isolated from a smear-ripened cheese.</title>
        <authorList>
            <consortium name="US DOE Joint Genome Institute (JGI-PGF)"/>
            <person name="Walter F."/>
            <person name="Albersmeier A."/>
            <person name="Kalinowski J."/>
            <person name="Ruckert C."/>
        </authorList>
    </citation>
    <scope>NUCLEOTIDE SEQUENCE</scope>
    <source>
        <strain evidence="7">CGMCC 1.14984</strain>
    </source>
</reference>
<dbReference type="GO" id="GO:0071555">
    <property type="term" value="P:cell wall organization"/>
    <property type="evidence" value="ECO:0007669"/>
    <property type="project" value="UniProtKB-KW"/>
</dbReference>
<proteinExistence type="inferred from homology"/>
<evidence type="ECO:0000256" key="1">
    <source>
        <dbReference type="ARBA" id="ARBA00004141"/>
    </source>
</evidence>
<keyword evidence="2 6" id="KW-0812">Transmembrane</keyword>
<dbReference type="GO" id="GO:0008955">
    <property type="term" value="F:peptidoglycan glycosyltransferase activity"/>
    <property type="evidence" value="ECO:0007669"/>
    <property type="project" value="UniProtKB-UniRule"/>
</dbReference>
<reference evidence="7" key="3">
    <citation type="submission" date="2020-09" db="EMBL/GenBank/DDBJ databases">
        <authorList>
            <person name="Sun Q."/>
            <person name="Zhou Y."/>
        </authorList>
    </citation>
    <scope>NUCLEOTIDE SEQUENCE</scope>
    <source>
        <strain evidence="7">CGMCC 1.14984</strain>
    </source>
</reference>
<dbReference type="PANTHER" id="PTHR30474:SF1">
    <property type="entry name" value="PEPTIDOGLYCAN GLYCOSYLTRANSFERASE MRDB"/>
    <property type="match status" value="1"/>
</dbReference>
<evidence type="ECO:0000256" key="6">
    <source>
        <dbReference type="HAMAP-Rule" id="MF_02079"/>
    </source>
</evidence>
<evidence type="ECO:0000313" key="10">
    <source>
        <dbReference type="Proteomes" id="UP000818603"/>
    </source>
</evidence>
<evidence type="ECO:0000313" key="8">
    <source>
        <dbReference type="EMBL" id="NHK27832.1"/>
    </source>
</evidence>
<comment type="function">
    <text evidence="6">Peptidoglycan polymerase that is essential for cell wall elongation.</text>
</comment>
<dbReference type="UniPathway" id="UPA00219"/>
<dbReference type="HAMAP" id="MF_02079">
    <property type="entry name" value="PGT_RodA"/>
    <property type="match status" value="1"/>
</dbReference>
<dbReference type="EMBL" id="VCJR02000001">
    <property type="protein sequence ID" value="NHK27832.1"/>
    <property type="molecule type" value="Genomic_DNA"/>
</dbReference>
<evidence type="ECO:0000313" key="7">
    <source>
        <dbReference type="EMBL" id="GGH96642.1"/>
    </source>
</evidence>
<comment type="pathway">
    <text evidence="6">Cell wall biogenesis; peptidoglycan biosynthesis.</text>
</comment>
<feature type="transmembrane region" description="Helical" evidence="6">
    <location>
        <begin position="348"/>
        <end position="369"/>
    </location>
</feature>
<comment type="catalytic activity">
    <reaction evidence="6">
        <text>[GlcNAc-(1-&gt;4)-Mur2Ac(oyl-L-Ala-gamma-D-Glu-L-Lys-D-Ala-D-Ala)](n)-di-trans,octa-cis-undecaprenyl diphosphate + beta-D-GlcNAc-(1-&gt;4)-Mur2Ac(oyl-L-Ala-gamma-D-Glu-L-Lys-D-Ala-D-Ala)-di-trans,octa-cis-undecaprenyl diphosphate = [GlcNAc-(1-&gt;4)-Mur2Ac(oyl-L-Ala-gamma-D-Glu-L-Lys-D-Ala-D-Ala)](n+1)-di-trans,octa-cis-undecaprenyl diphosphate + di-trans,octa-cis-undecaprenyl diphosphate + H(+)</text>
        <dbReference type="Rhea" id="RHEA:23708"/>
        <dbReference type="Rhea" id="RHEA-COMP:9602"/>
        <dbReference type="Rhea" id="RHEA-COMP:9603"/>
        <dbReference type="ChEBI" id="CHEBI:15378"/>
        <dbReference type="ChEBI" id="CHEBI:58405"/>
        <dbReference type="ChEBI" id="CHEBI:60033"/>
        <dbReference type="ChEBI" id="CHEBI:78435"/>
        <dbReference type="EC" id="2.4.99.28"/>
    </reaction>
</comment>
<gene>
    <name evidence="6 7" type="primary">rodA</name>
    <name evidence="6" type="synonym">mrdB</name>
    <name evidence="8" type="ORF">FF098_007960</name>
    <name evidence="7" type="ORF">GCM10011355_16020</name>
</gene>
<comment type="caution">
    <text evidence="7">The sequence shown here is derived from an EMBL/GenBank/DDBJ whole genome shotgun (WGS) entry which is preliminary data.</text>
</comment>
<comment type="subcellular location">
    <subcellularLocation>
        <location evidence="6">Cell inner membrane</location>
        <topology evidence="6">Multi-pass membrane protein</topology>
    </subcellularLocation>
    <subcellularLocation>
        <location evidence="1">Membrane</location>
        <topology evidence="1">Multi-pass membrane protein</topology>
    </subcellularLocation>
</comment>
<dbReference type="InterPro" id="IPR011923">
    <property type="entry name" value="RodA/MrdB"/>
</dbReference>
<keyword evidence="5 6" id="KW-0472">Membrane</keyword>
<keyword evidence="6" id="KW-1003">Cell membrane</keyword>
<accession>A0A8J3A345</accession>
<organism evidence="7 9">
    <name type="scientific">Aquisalinus luteolus</name>
    <dbReference type="NCBI Taxonomy" id="1566827"/>
    <lineage>
        <taxon>Bacteria</taxon>
        <taxon>Pseudomonadati</taxon>
        <taxon>Pseudomonadota</taxon>
        <taxon>Alphaproteobacteria</taxon>
        <taxon>Parvularculales</taxon>
        <taxon>Parvularculaceae</taxon>
        <taxon>Aquisalinus</taxon>
    </lineage>
</organism>
<dbReference type="PANTHER" id="PTHR30474">
    <property type="entry name" value="CELL CYCLE PROTEIN"/>
    <property type="match status" value="1"/>
</dbReference>
<keyword evidence="10" id="KW-1185">Reference proteome</keyword>
<dbReference type="GO" id="GO:0015648">
    <property type="term" value="F:lipid-linked peptidoglycan transporter activity"/>
    <property type="evidence" value="ECO:0007669"/>
    <property type="project" value="TreeGrafter"/>
</dbReference>
<feature type="transmembrane region" description="Helical" evidence="6">
    <location>
        <begin position="20"/>
        <end position="43"/>
    </location>
</feature>
<dbReference type="EMBL" id="BMGZ01000001">
    <property type="protein sequence ID" value="GGH96642.1"/>
    <property type="molecule type" value="Genomic_DNA"/>
</dbReference>
<keyword evidence="3 6" id="KW-0133">Cell shape</keyword>
<feature type="transmembrane region" description="Helical" evidence="6">
    <location>
        <begin position="83"/>
        <end position="100"/>
    </location>
</feature>
<evidence type="ECO:0000313" key="9">
    <source>
        <dbReference type="Proteomes" id="UP000621856"/>
    </source>
</evidence>
<sequence>MNTLVLPDRRGGLRKNLAAVNWWLVIFLSLLAATGVATLYSVADGSWTPWAANHIMRYALGLVILMIAAFIPLRFWLSLSYPAYFFSLGLLALVPFIGEVNMGAQRWIVIGGFQLQPSEIMKIALVMGLARYYHGLDFKRVSNPFYLIIPLAMIGLPVGLVFLQPDLGTAILLGLSGVVVILLAGLSWRIVIVGAILGLMGVVTVIQMDLIKPYQIERITSFTNPDADPLGAGYHLAQSKIAIGSGGVTGKGYMNGTQSQLDFLPEMHTDFIFTIFGEEFGFFGTVALLGLYLAVFLIGTNIAMKAKSHYGRLVTMGICITFISYVLINTGMVMGLAPVVGVPLPLVSYGGTVMLTMMAAFGLVMSTWINRDQDTLRTSMSYYGRIN</sequence>
<keyword evidence="4 6" id="KW-1133">Transmembrane helix</keyword>
<dbReference type="Proteomes" id="UP000621856">
    <property type="component" value="Unassembled WGS sequence"/>
</dbReference>
<dbReference type="NCBIfam" id="TIGR02210">
    <property type="entry name" value="rodA_shape"/>
    <property type="match status" value="1"/>
</dbReference>
<feature type="transmembrane region" description="Helical" evidence="6">
    <location>
        <begin position="107"/>
        <end position="133"/>
    </location>
</feature>
<protein>
    <recommendedName>
        <fullName evidence="6">Peptidoglycan glycosyltransferase MrdB</fullName>
        <shortName evidence="6">PGT</shortName>
        <ecNumber evidence="6">2.4.99.28</ecNumber>
    </recommendedName>
    <alternativeName>
        <fullName evidence="6">Cell elongation protein RodA</fullName>
    </alternativeName>
    <alternativeName>
        <fullName evidence="6">Cell wall polymerase</fullName>
    </alternativeName>
    <alternativeName>
        <fullName evidence="6">Peptidoglycan polymerase</fullName>
        <shortName evidence="6">PG polymerase</shortName>
    </alternativeName>
</protein>